<dbReference type="AlphaFoldDB" id="A0A0A9AUG7"/>
<evidence type="ECO:0000313" key="2">
    <source>
        <dbReference type="EMBL" id="JAD50727.1"/>
    </source>
</evidence>
<name>A0A0A9AUG7_ARUDO</name>
<reference evidence="2" key="1">
    <citation type="submission" date="2014-09" db="EMBL/GenBank/DDBJ databases">
        <authorList>
            <person name="Magalhaes I.L.F."/>
            <person name="Oliveira U."/>
            <person name="Santos F.R."/>
            <person name="Vidigal T.H.D.A."/>
            <person name="Brescovit A.D."/>
            <person name="Santos A.J."/>
        </authorList>
    </citation>
    <scope>NUCLEOTIDE SEQUENCE</scope>
    <source>
        <tissue evidence="2">Shoot tissue taken approximately 20 cm above the soil surface</tissue>
    </source>
</reference>
<feature type="chain" id="PRO_5002062668" evidence="1">
    <location>
        <begin position="36"/>
        <end position="59"/>
    </location>
</feature>
<protein>
    <submittedName>
        <fullName evidence="2">Uncharacterized protein</fullName>
    </submittedName>
</protein>
<reference evidence="2" key="2">
    <citation type="journal article" date="2015" name="Data Brief">
        <title>Shoot transcriptome of the giant reed, Arundo donax.</title>
        <authorList>
            <person name="Barrero R.A."/>
            <person name="Guerrero F.D."/>
            <person name="Moolhuijzen P."/>
            <person name="Goolsby J.A."/>
            <person name="Tidwell J."/>
            <person name="Bellgard S.E."/>
            <person name="Bellgard M.I."/>
        </authorList>
    </citation>
    <scope>NUCLEOTIDE SEQUENCE</scope>
    <source>
        <tissue evidence="2">Shoot tissue taken approximately 20 cm above the soil surface</tissue>
    </source>
</reference>
<dbReference type="EMBL" id="GBRH01247168">
    <property type="protein sequence ID" value="JAD50727.1"/>
    <property type="molecule type" value="Transcribed_RNA"/>
</dbReference>
<accession>A0A0A9AUG7</accession>
<keyword evidence="1" id="KW-0732">Signal</keyword>
<proteinExistence type="predicted"/>
<evidence type="ECO:0000256" key="1">
    <source>
        <dbReference type="SAM" id="SignalP"/>
    </source>
</evidence>
<sequence>MSSTQRLWKKTHLFVHPSPPSLLLLLLLCFPLVSLLDPCSYPIQGILCFSAEGKEVKKS</sequence>
<feature type="signal peptide" evidence="1">
    <location>
        <begin position="1"/>
        <end position="35"/>
    </location>
</feature>
<organism evidence="2">
    <name type="scientific">Arundo donax</name>
    <name type="common">Giant reed</name>
    <name type="synonym">Donax arundinaceus</name>
    <dbReference type="NCBI Taxonomy" id="35708"/>
    <lineage>
        <taxon>Eukaryota</taxon>
        <taxon>Viridiplantae</taxon>
        <taxon>Streptophyta</taxon>
        <taxon>Embryophyta</taxon>
        <taxon>Tracheophyta</taxon>
        <taxon>Spermatophyta</taxon>
        <taxon>Magnoliopsida</taxon>
        <taxon>Liliopsida</taxon>
        <taxon>Poales</taxon>
        <taxon>Poaceae</taxon>
        <taxon>PACMAD clade</taxon>
        <taxon>Arundinoideae</taxon>
        <taxon>Arundineae</taxon>
        <taxon>Arundo</taxon>
    </lineage>
</organism>